<dbReference type="GO" id="GO:0016705">
    <property type="term" value="F:oxidoreductase activity, acting on paired donors, with incorporation or reduction of molecular oxygen"/>
    <property type="evidence" value="ECO:0007669"/>
    <property type="project" value="InterPro"/>
</dbReference>
<keyword evidence="2 3" id="KW-0349">Heme</keyword>
<dbReference type="Pfam" id="PF00067">
    <property type="entry name" value="p450"/>
    <property type="match status" value="1"/>
</dbReference>
<feature type="binding site" description="axial binding residue" evidence="2">
    <location>
        <position position="297"/>
    </location>
    <ligand>
        <name>heme</name>
        <dbReference type="ChEBI" id="CHEBI:30413"/>
    </ligand>
    <ligandPart>
        <name>Fe</name>
        <dbReference type="ChEBI" id="CHEBI:18248"/>
    </ligandPart>
</feature>
<dbReference type="PANTHER" id="PTHR24291:SF201">
    <property type="entry name" value="CYTOCHROME P450, FAMILY 4, SUBFAMILY B, POLYPEPTIDE 7"/>
    <property type="match status" value="1"/>
</dbReference>
<dbReference type="InterPro" id="IPR017972">
    <property type="entry name" value="Cyt_P450_CS"/>
</dbReference>
<sequence>MADSTKIMLDKWERLCCESGSLEIYQHVSLLTLDNIMRCAFSYQSNCQTLSNNSYIQAVYELTYLCNHRFHTFPYHSNLIFHLSPHGYRFRKACRLAHRHTDEVIRQRKEALRSEKELEKISGKRYLDFLDILLCTQDEEGKGLSDEEIRAEVDTFMFEGHDTTASGISWILHTLANHPQHQDLCRAEIQQVLQGRQHIDWESLGKLPYTTMCIKECLRLYPPVPGISRRLTKPVHFPDGRALPAGSLVGVSVYCLHRNASVWENPEIFDPLRFSPENSMNRHSHAFIPFSAGQRNCIGQQFAMNEMKIVTALTLSRFQLAVDEAKLPSAIPQLVLRSVNGIHLILSPLA</sequence>
<dbReference type="EMBL" id="JW869252">
    <property type="protein sequence ID" value="AFP01770.1"/>
    <property type="molecule type" value="mRNA"/>
</dbReference>
<proteinExistence type="evidence at transcript level"/>
<evidence type="ECO:0000256" key="1">
    <source>
        <dbReference type="ARBA" id="ARBA00010617"/>
    </source>
</evidence>
<keyword evidence="2 3" id="KW-0408">Iron</keyword>
<keyword evidence="2 3" id="KW-0479">Metal-binding</keyword>
<reference evidence="4" key="1">
    <citation type="journal article" date="2014" name="Nature">
        <title>Elephant shark genome provides unique insights into gnathostome evolution.</title>
        <authorList>
            <consortium name="International Elephant Shark Genome Sequencing Consortium"/>
            <person name="Venkatesh B."/>
            <person name="Lee A.P."/>
            <person name="Ravi V."/>
            <person name="Maurya A.K."/>
            <person name="Lian M.M."/>
            <person name="Swann J.B."/>
            <person name="Ohta Y."/>
            <person name="Flajnik M.F."/>
            <person name="Sutoh Y."/>
            <person name="Kasahara M."/>
            <person name="Hoon S."/>
            <person name="Gangu V."/>
            <person name="Roy S.W."/>
            <person name="Irimia M."/>
            <person name="Korzh V."/>
            <person name="Kondrychyn I."/>
            <person name="Lim Z.W."/>
            <person name="Tay B.H."/>
            <person name="Tohari S."/>
            <person name="Kong K.W."/>
            <person name="Ho S."/>
            <person name="Lorente-Galdos B."/>
            <person name="Quilez J."/>
            <person name="Marques-Bonet T."/>
            <person name="Raney B.J."/>
            <person name="Ingham P.W."/>
            <person name="Tay A."/>
            <person name="Hillier L.W."/>
            <person name="Minx P."/>
            <person name="Boehm T."/>
            <person name="Wilson R.K."/>
            <person name="Brenner S."/>
            <person name="Warren W.C."/>
        </authorList>
    </citation>
    <scope>NUCLEOTIDE SEQUENCE</scope>
    <source>
        <tissue evidence="4">Brain</tissue>
    </source>
</reference>
<dbReference type="GO" id="GO:0005506">
    <property type="term" value="F:iron ion binding"/>
    <property type="evidence" value="ECO:0007669"/>
    <property type="project" value="InterPro"/>
</dbReference>
<dbReference type="PANTHER" id="PTHR24291">
    <property type="entry name" value="CYTOCHROME P450 FAMILY 4"/>
    <property type="match status" value="1"/>
</dbReference>
<keyword evidence="3" id="KW-0503">Monooxygenase</keyword>
<dbReference type="Gene3D" id="1.10.630.10">
    <property type="entry name" value="Cytochrome P450"/>
    <property type="match status" value="1"/>
</dbReference>
<dbReference type="PROSITE" id="PS00086">
    <property type="entry name" value="CYTOCHROME_P450"/>
    <property type="match status" value="1"/>
</dbReference>
<evidence type="ECO:0000313" key="4">
    <source>
        <dbReference type="EMBL" id="AFP01770.1"/>
    </source>
</evidence>
<dbReference type="AlphaFoldDB" id="V9KU52"/>
<organism evidence="4">
    <name type="scientific">Callorhinchus milii</name>
    <name type="common">Ghost shark</name>
    <dbReference type="NCBI Taxonomy" id="7868"/>
    <lineage>
        <taxon>Eukaryota</taxon>
        <taxon>Metazoa</taxon>
        <taxon>Chordata</taxon>
        <taxon>Craniata</taxon>
        <taxon>Vertebrata</taxon>
        <taxon>Chondrichthyes</taxon>
        <taxon>Holocephali</taxon>
        <taxon>Chimaeriformes</taxon>
        <taxon>Callorhinchidae</taxon>
        <taxon>Callorhinchus</taxon>
    </lineage>
</organism>
<accession>V9KU52</accession>
<comment type="cofactor">
    <cofactor evidence="2">
        <name>heme</name>
        <dbReference type="ChEBI" id="CHEBI:30413"/>
    </cofactor>
</comment>
<comment type="similarity">
    <text evidence="1 3">Belongs to the cytochrome P450 family.</text>
</comment>
<dbReference type="InterPro" id="IPR001128">
    <property type="entry name" value="Cyt_P450"/>
</dbReference>
<dbReference type="PRINTS" id="PR00385">
    <property type="entry name" value="P450"/>
</dbReference>
<name>V9KU52_CALMI</name>
<dbReference type="GO" id="GO:0004497">
    <property type="term" value="F:monooxygenase activity"/>
    <property type="evidence" value="ECO:0007669"/>
    <property type="project" value="UniProtKB-KW"/>
</dbReference>
<evidence type="ECO:0000256" key="3">
    <source>
        <dbReference type="RuleBase" id="RU000461"/>
    </source>
</evidence>
<dbReference type="InterPro" id="IPR036396">
    <property type="entry name" value="Cyt_P450_sf"/>
</dbReference>
<dbReference type="PRINTS" id="PR00463">
    <property type="entry name" value="EP450I"/>
</dbReference>
<protein>
    <submittedName>
        <fullName evidence="4">Cytochrome P450, family 4, subfamily B, polypeptide 1</fullName>
    </submittedName>
</protein>
<dbReference type="InterPro" id="IPR050196">
    <property type="entry name" value="Cytochrome_P450_Monoox"/>
</dbReference>
<dbReference type="InterPro" id="IPR002401">
    <property type="entry name" value="Cyt_P450_E_grp-I"/>
</dbReference>
<evidence type="ECO:0000256" key="2">
    <source>
        <dbReference type="PIRSR" id="PIRSR602401-1"/>
    </source>
</evidence>
<keyword evidence="3" id="KW-0560">Oxidoreductase</keyword>
<dbReference type="SUPFAM" id="SSF48264">
    <property type="entry name" value="Cytochrome P450"/>
    <property type="match status" value="1"/>
</dbReference>
<dbReference type="GO" id="GO:0020037">
    <property type="term" value="F:heme binding"/>
    <property type="evidence" value="ECO:0007669"/>
    <property type="project" value="InterPro"/>
</dbReference>